<keyword evidence="10" id="KW-0862">Zinc</keyword>
<dbReference type="PANTHER" id="PTHR46279">
    <property type="entry name" value="RING/U-BOX SUPERFAMILY PROTEIN"/>
    <property type="match status" value="1"/>
</dbReference>
<dbReference type="InterPro" id="IPR013083">
    <property type="entry name" value="Znf_RING/FYVE/PHD"/>
</dbReference>
<dbReference type="Pfam" id="PF13947">
    <property type="entry name" value="GUB_WAK_bind"/>
    <property type="match status" value="1"/>
</dbReference>
<dbReference type="InterPro" id="IPR046948">
    <property type="entry name" value="ATL20-22-like"/>
</dbReference>
<evidence type="ECO:0000256" key="7">
    <source>
        <dbReference type="ARBA" id="ARBA00022729"/>
    </source>
</evidence>
<dbReference type="PANTHER" id="PTHR46279:SF2">
    <property type="entry name" value="RING-H2 FINGER PROTEIN ATL21A-RELATED"/>
    <property type="match status" value="1"/>
</dbReference>
<dbReference type="GO" id="GO:0030247">
    <property type="term" value="F:polysaccharide binding"/>
    <property type="evidence" value="ECO:0007669"/>
    <property type="project" value="InterPro"/>
</dbReference>
<dbReference type="GO" id="GO:0008270">
    <property type="term" value="F:zinc ion binding"/>
    <property type="evidence" value="ECO:0007669"/>
    <property type="project" value="UniProtKB-KW"/>
</dbReference>
<evidence type="ECO:0000313" key="22">
    <source>
        <dbReference type="Proteomes" id="UP001054252"/>
    </source>
</evidence>
<evidence type="ECO:0000256" key="10">
    <source>
        <dbReference type="ARBA" id="ARBA00022833"/>
    </source>
</evidence>
<dbReference type="SUPFAM" id="SSF57850">
    <property type="entry name" value="RING/U-box"/>
    <property type="match status" value="1"/>
</dbReference>
<evidence type="ECO:0000256" key="18">
    <source>
        <dbReference type="SAM" id="Phobius"/>
    </source>
</evidence>
<evidence type="ECO:0000256" key="17">
    <source>
        <dbReference type="PROSITE-ProRule" id="PRU00175"/>
    </source>
</evidence>
<evidence type="ECO:0000256" key="19">
    <source>
        <dbReference type="SAM" id="SignalP"/>
    </source>
</evidence>
<evidence type="ECO:0000256" key="6">
    <source>
        <dbReference type="ARBA" id="ARBA00022723"/>
    </source>
</evidence>
<dbReference type="InterPro" id="IPR032872">
    <property type="entry name" value="WAK_assoc_C"/>
</dbReference>
<evidence type="ECO:0000256" key="13">
    <source>
        <dbReference type="ARBA" id="ARBA00023180"/>
    </source>
</evidence>
<dbReference type="GO" id="GO:0004674">
    <property type="term" value="F:protein serine/threonine kinase activity"/>
    <property type="evidence" value="ECO:0007669"/>
    <property type="project" value="UniProtKB-KW"/>
</dbReference>
<comment type="catalytic activity">
    <reaction evidence="16">
        <text>L-seryl-[protein] + ATP = O-phospho-L-seryl-[protein] + ADP + H(+)</text>
        <dbReference type="Rhea" id="RHEA:17989"/>
        <dbReference type="Rhea" id="RHEA-COMP:9863"/>
        <dbReference type="Rhea" id="RHEA-COMP:11604"/>
        <dbReference type="ChEBI" id="CHEBI:15378"/>
        <dbReference type="ChEBI" id="CHEBI:29999"/>
        <dbReference type="ChEBI" id="CHEBI:30616"/>
        <dbReference type="ChEBI" id="CHEBI:83421"/>
        <dbReference type="ChEBI" id="CHEBI:456216"/>
        <dbReference type="EC" id="2.7.11.1"/>
    </reaction>
</comment>
<dbReference type="EMBL" id="BPVZ01000010">
    <property type="protein sequence ID" value="GKU96653.1"/>
    <property type="molecule type" value="Genomic_DNA"/>
</dbReference>
<feature type="domain" description="RING-type" evidence="20">
    <location>
        <begin position="317"/>
        <end position="359"/>
    </location>
</feature>
<keyword evidence="22" id="KW-1185">Reference proteome</keyword>
<organism evidence="21 22">
    <name type="scientific">Rubroshorea leprosula</name>
    <dbReference type="NCBI Taxonomy" id="152421"/>
    <lineage>
        <taxon>Eukaryota</taxon>
        <taxon>Viridiplantae</taxon>
        <taxon>Streptophyta</taxon>
        <taxon>Embryophyta</taxon>
        <taxon>Tracheophyta</taxon>
        <taxon>Spermatophyta</taxon>
        <taxon>Magnoliopsida</taxon>
        <taxon>eudicotyledons</taxon>
        <taxon>Gunneridae</taxon>
        <taxon>Pentapetalae</taxon>
        <taxon>rosids</taxon>
        <taxon>malvids</taxon>
        <taxon>Malvales</taxon>
        <taxon>Dipterocarpaceae</taxon>
        <taxon>Rubroshorea</taxon>
    </lineage>
</organism>
<evidence type="ECO:0000313" key="21">
    <source>
        <dbReference type="EMBL" id="GKU96653.1"/>
    </source>
</evidence>
<evidence type="ECO:0000256" key="11">
    <source>
        <dbReference type="ARBA" id="ARBA00022989"/>
    </source>
</evidence>
<keyword evidence="8 17" id="KW-0863">Zinc-finger</keyword>
<evidence type="ECO:0000256" key="5">
    <source>
        <dbReference type="ARBA" id="ARBA00022692"/>
    </source>
</evidence>
<keyword evidence="11 18" id="KW-1133">Transmembrane helix</keyword>
<keyword evidence="6" id="KW-0479">Metal-binding</keyword>
<evidence type="ECO:0000256" key="14">
    <source>
        <dbReference type="ARBA" id="ARBA00024209"/>
    </source>
</evidence>
<dbReference type="Proteomes" id="UP001054252">
    <property type="component" value="Unassembled WGS sequence"/>
</dbReference>
<dbReference type="CDD" id="cd16461">
    <property type="entry name" value="RING-H2_EL5-like"/>
    <property type="match status" value="1"/>
</dbReference>
<feature type="chain" id="PRO_5043596239" description="RING-type domain-containing protein" evidence="19">
    <location>
        <begin position="18"/>
        <end position="372"/>
    </location>
</feature>
<evidence type="ECO:0000256" key="3">
    <source>
        <dbReference type="ARBA" id="ARBA00004906"/>
    </source>
</evidence>
<keyword evidence="9" id="KW-0833">Ubl conjugation pathway</keyword>
<evidence type="ECO:0000256" key="16">
    <source>
        <dbReference type="ARBA" id="ARBA00048679"/>
    </source>
</evidence>
<evidence type="ECO:0000256" key="9">
    <source>
        <dbReference type="ARBA" id="ARBA00022786"/>
    </source>
</evidence>
<dbReference type="InterPro" id="IPR001841">
    <property type="entry name" value="Znf_RING"/>
</dbReference>
<feature type="signal peptide" evidence="19">
    <location>
        <begin position="1"/>
        <end position="17"/>
    </location>
</feature>
<proteinExistence type="inferred from homology"/>
<keyword evidence="13" id="KW-0325">Glycoprotein</keyword>
<keyword evidence="7 19" id="KW-0732">Signal</keyword>
<dbReference type="Pfam" id="PF13639">
    <property type="entry name" value="zf-RING_2"/>
    <property type="match status" value="1"/>
</dbReference>
<name>A0AAV5I687_9ROSI</name>
<feature type="transmembrane region" description="Helical" evidence="18">
    <location>
        <begin position="233"/>
        <end position="255"/>
    </location>
</feature>
<comment type="subcellular location">
    <subcellularLocation>
        <location evidence="2">Membrane</location>
        <topology evidence="2">Single-pass membrane protein</topology>
    </subcellularLocation>
</comment>
<keyword evidence="4" id="KW-0808">Transferase</keyword>
<comment type="pathway">
    <text evidence="3">Protein modification; protein ubiquitination.</text>
</comment>
<evidence type="ECO:0000256" key="15">
    <source>
        <dbReference type="ARBA" id="ARBA00047899"/>
    </source>
</evidence>
<comment type="catalytic activity">
    <reaction evidence="1">
        <text>S-ubiquitinyl-[E2 ubiquitin-conjugating enzyme]-L-cysteine + [acceptor protein]-L-lysine = [E2 ubiquitin-conjugating enzyme]-L-cysteine + N(6)-ubiquitinyl-[acceptor protein]-L-lysine.</text>
        <dbReference type="EC" id="2.3.2.27"/>
    </reaction>
</comment>
<protein>
    <recommendedName>
        <fullName evidence="20">RING-type domain-containing protein</fullName>
    </recommendedName>
</protein>
<reference evidence="21 22" key="1">
    <citation type="journal article" date="2021" name="Commun. Biol.">
        <title>The genome of Shorea leprosula (Dipterocarpaceae) highlights the ecological relevance of drought in aseasonal tropical rainforests.</title>
        <authorList>
            <person name="Ng K.K.S."/>
            <person name="Kobayashi M.J."/>
            <person name="Fawcett J.A."/>
            <person name="Hatakeyama M."/>
            <person name="Paape T."/>
            <person name="Ng C.H."/>
            <person name="Ang C.C."/>
            <person name="Tnah L.H."/>
            <person name="Lee C.T."/>
            <person name="Nishiyama T."/>
            <person name="Sese J."/>
            <person name="O'Brien M.J."/>
            <person name="Copetti D."/>
            <person name="Mohd Noor M.I."/>
            <person name="Ong R.C."/>
            <person name="Putra M."/>
            <person name="Sireger I.Z."/>
            <person name="Indrioko S."/>
            <person name="Kosugi Y."/>
            <person name="Izuno A."/>
            <person name="Isagi Y."/>
            <person name="Lee S.L."/>
            <person name="Shimizu K.K."/>
        </authorList>
    </citation>
    <scope>NUCLEOTIDE SEQUENCE [LARGE SCALE GENOMIC DNA]</scope>
    <source>
        <strain evidence="21">214</strain>
    </source>
</reference>
<keyword evidence="12 18" id="KW-0472">Membrane</keyword>
<evidence type="ECO:0000259" key="20">
    <source>
        <dbReference type="PROSITE" id="PS50089"/>
    </source>
</evidence>
<dbReference type="Pfam" id="PF14380">
    <property type="entry name" value="WAK_assoc"/>
    <property type="match status" value="1"/>
</dbReference>
<evidence type="ECO:0000256" key="2">
    <source>
        <dbReference type="ARBA" id="ARBA00004167"/>
    </source>
</evidence>
<evidence type="ECO:0000256" key="12">
    <source>
        <dbReference type="ARBA" id="ARBA00023136"/>
    </source>
</evidence>
<dbReference type="SMART" id="SM00184">
    <property type="entry name" value="RING"/>
    <property type="match status" value="1"/>
</dbReference>
<comment type="caution">
    <text evidence="21">The sequence shown here is derived from an EMBL/GenBank/DDBJ whole genome shotgun (WGS) entry which is preliminary data.</text>
</comment>
<comment type="similarity">
    <text evidence="14">Belongs to the RING-type zinc finger family. ATL subfamily.</text>
</comment>
<accession>A0AAV5I687</accession>
<dbReference type="GO" id="GO:0061630">
    <property type="term" value="F:ubiquitin protein ligase activity"/>
    <property type="evidence" value="ECO:0007669"/>
    <property type="project" value="UniProtKB-EC"/>
</dbReference>
<evidence type="ECO:0000256" key="1">
    <source>
        <dbReference type="ARBA" id="ARBA00000900"/>
    </source>
</evidence>
<sequence length="372" mass="40479">MGIVLFFFFLFPPLCAAQNCPISFCGNRSIPVRFPFSLQGNQLENCGYPGFELGCNSQGTTVLNLPYSGEFLVRNINYFTQEINLYDPGKCLPKRLLSFNLSGSPFSASYYQNYTFLSCPTQAVISRFSTIGCLSNSTNSVLATSSMNLVKSMPPSCHIIVTLPVPVSFWFAYNEEFSTALDQDIQLTWYTPDCGGCEAIGGVCGFKNNSNQAIGCFFNRSSGRSSSNIGYQVFRIGCLTFAILGASFAVGMIVIASSARRSHRLGAHSTQGNSNLSTVAERSTTIAVGMDDSTIESYQKVVLGESQGLPGPNGSTCSICLSEYQSKETLRCIPKCQHCFHAGCIDEWLRRNSTCPLCRNSPSPALVSLHIV</sequence>
<evidence type="ECO:0000256" key="8">
    <source>
        <dbReference type="ARBA" id="ARBA00022771"/>
    </source>
</evidence>
<gene>
    <name evidence="21" type="ORF">SLEP1_g9863</name>
</gene>
<evidence type="ECO:0000256" key="4">
    <source>
        <dbReference type="ARBA" id="ARBA00022679"/>
    </source>
</evidence>
<dbReference type="Gene3D" id="3.30.40.10">
    <property type="entry name" value="Zinc/RING finger domain, C3HC4 (zinc finger)"/>
    <property type="match status" value="1"/>
</dbReference>
<dbReference type="AlphaFoldDB" id="A0AAV5I687"/>
<comment type="catalytic activity">
    <reaction evidence="15">
        <text>L-threonyl-[protein] + ATP = O-phospho-L-threonyl-[protein] + ADP + H(+)</text>
        <dbReference type="Rhea" id="RHEA:46608"/>
        <dbReference type="Rhea" id="RHEA-COMP:11060"/>
        <dbReference type="Rhea" id="RHEA-COMP:11605"/>
        <dbReference type="ChEBI" id="CHEBI:15378"/>
        <dbReference type="ChEBI" id="CHEBI:30013"/>
        <dbReference type="ChEBI" id="CHEBI:30616"/>
        <dbReference type="ChEBI" id="CHEBI:61977"/>
        <dbReference type="ChEBI" id="CHEBI:456216"/>
        <dbReference type="EC" id="2.7.11.1"/>
    </reaction>
</comment>
<dbReference type="GO" id="GO:0016020">
    <property type="term" value="C:membrane"/>
    <property type="evidence" value="ECO:0007669"/>
    <property type="project" value="UniProtKB-SubCell"/>
</dbReference>
<dbReference type="PROSITE" id="PS50089">
    <property type="entry name" value="ZF_RING_2"/>
    <property type="match status" value="1"/>
</dbReference>
<keyword evidence="5 18" id="KW-0812">Transmembrane</keyword>
<dbReference type="InterPro" id="IPR025287">
    <property type="entry name" value="WAK_GUB"/>
</dbReference>